<dbReference type="PROSITE" id="PS01124">
    <property type="entry name" value="HTH_ARAC_FAMILY_2"/>
    <property type="match status" value="1"/>
</dbReference>
<protein>
    <submittedName>
        <fullName evidence="6">AraC family transcriptional regulator</fullName>
    </submittedName>
</protein>
<gene>
    <name evidence="6" type="ORF">IDH44_20210</name>
</gene>
<feature type="transmembrane region" description="Helical" evidence="4">
    <location>
        <begin position="20"/>
        <end position="41"/>
    </location>
</feature>
<evidence type="ECO:0000313" key="6">
    <source>
        <dbReference type="EMBL" id="MBD2847520.1"/>
    </source>
</evidence>
<keyword evidence="4" id="KW-0472">Membrane</keyword>
<dbReference type="InterPro" id="IPR018060">
    <property type="entry name" value="HTH_AraC"/>
</dbReference>
<dbReference type="PANTHER" id="PTHR43280:SF28">
    <property type="entry name" value="HTH-TYPE TRANSCRIPTIONAL ACTIVATOR RHAS"/>
    <property type="match status" value="1"/>
</dbReference>
<sequence length="771" mass="87881">MRKLRWMPFGGSKWITNTLLISIIPVILFGTVIYHLGSWIVQQEVQRSSQESLTQVLVQVESQISNIEQMTNQLALQSTTGDLMNIGASPSLATSFQTNDMRDHLNVMRSSTDAIHSLYFYHISQQMLITADDVTPVRADRSGLDTSWMEQMDALIADHRQRMWVTQREAIDDRGQAFSTITHIVMLPLLYNAPKAAIVVNLKPDYIKEAISSFPLGAQGRLLVLNAEGERIAHVRSEGLEGEPSETVLAAMRGYEGRDGVLTEHVGGAYVTLAGSSRNGWTYAMIIPDHVPLQNVEFFKWTIILITLVLCVLVLYSAYFSHSRFQHAIKKLMEKLAITRPAEELTPDRDHLARMEVLINKLVSEVKHGRNLEKENFPLLKTHFLYATLHGNSVELSRLSSRESEWNLFPHPHYCVLAAELDPVSSENNAKDRALFLFAVTNIASELTDTLDRERTRLETLMTHHHAVIVLNFADDRQLESAVLPFAENLRAVVAKVLKRTVTIGVGGSVSDIAQLTRSYHEAVQALRMNWANAHDRVLRYDDVARVADKLMQYPYDEEQDLLLALRSRDREGAEESLRSFRRKIDVEPASENMAKTFYLQLLVSVVKQVQEYDDDMSRVFGEDNPYEAFFRQTSIEQINGWFAAEIVKRIIDFMESVKRSRTEVVIRKTIDLIHARFCDDLSLQMAADEVGISAKYLSQLFKDEVGETFIEYVTRVRLNEAIELLTKTELTLAQIAEEIGYTSVQQLFRMFKKKMHMTPGEYREQHAAKE</sequence>
<reference evidence="6" key="1">
    <citation type="submission" date="2020-09" db="EMBL/GenBank/DDBJ databases">
        <title>A novel bacterium of genus Paenibacillus, isolated from South China Sea.</title>
        <authorList>
            <person name="Huang H."/>
            <person name="Mo K."/>
            <person name="Hu Y."/>
        </authorList>
    </citation>
    <scope>NUCLEOTIDE SEQUENCE</scope>
    <source>
        <strain evidence="6">IB182496</strain>
    </source>
</reference>
<dbReference type="Pfam" id="PF12833">
    <property type="entry name" value="HTH_18"/>
    <property type="match status" value="1"/>
</dbReference>
<evidence type="ECO:0000256" key="4">
    <source>
        <dbReference type="SAM" id="Phobius"/>
    </source>
</evidence>
<name>A0A927BXH0_9BACL</name>
<dbReference type="SMART" id="SM00342">
    <property type="entry name" value="HTH_ARAC"/>
    <property type="match status" value="1"/>
</dbReference>
<evidence type="ECO:0000256" key="1">
    <source>
        <dbReference type="ARBA" id="ARBA00023015"/>
    </source>
</evidence>
<evidence type="ECO:0000256" key="3">
    <source>
        <dbReference type="ARBA" id="ARBA00023163"/>
    </source>
</evidence>
<evidence type="ECO:0000256" key="2">
    <source>
        <dbReference type="ARBA" id="ARBA00023125"/>
    </source>
</evidence>
<keyword evidence="4" id="KW-0812">Transmembrane</keyword>
<dbReference type="InterPro" id="IPR041522">
    <property type="entry name" value="CdaR_GGDEF"/>
</dbReference>
<dbReference type="SUPFAM" id="SSF46689">
    <property type="entry name" value="Homeodomain-like"/>
    <property type="match status" value="2"/>
</dbReference>
<proteinExistence type="predicted"/>
<evidence type="ECO:0000259" key="5">
    <source>
        <dbReference type="PROSITE" id="PS01124"/>
    </source>
</evidence>
<dbReference type="GO" id="GO:0003700">
    <property type="term" value="F:DNA-binding transcription factor activity"/>
    <property type="evidence" value="ECO:0007669"/>
    <property type="project" value="InterPro"/>
</dbReference>
<dbReference type="GO" id="GO:0043565">
    <property type="term" value="F:sequence-specific DNA binding"/>
    <property type="evidence" value="ECO:0007669"/>
    <property type="project" value="InterPro"/>
</dbReference>
<evidence type="ECO:0000313" key="7">
    <source>
        <dbReference type="Proteomes" id="UP000621560"/>
    </source>
</evidence>
<keyword evidence="3" id="KW-0804">Transcription</keyword>
<feature type="transmembrane region" description="Helical" evidence="4">
    <location>
        <begin position="298"/>
        <end position="321"/>
    </location>
</feature>
<dbReference type="RefSeq" id="WP_190920630.1">
    <property type="nucleotide sequence ID" value="NZ_JACXIZ010000040.1"/>
</dbReference>
<dbReference type="InterPro" id="IPR009057">
    <property type="entry name" value="Homeodomain-like_sf"/>
</dbReference>
<feature type="domain" description="HTH araC/xylS-type" evidence="5">
    <location>
        <begin position="668"/>
        <end position="766"/>
    </location>
</feature>
<organism evidence="6 7">
    <name type="scientific">Paenibacillus sabuli</name>
    <dbReference type="NCBI Taxonomy" id="2772509"/>
    <lineage>
        <taxon>Bacteria</taxon>
        <taxon>Bacillati</taxon>
        <taxon>Bacillota</taxon>
        <taxon>Bacilli</taxon>
        <taxon>Bacillales</taxon>
        <taxon>Paenibacillaceae</taxon>
        <taxon>Paenibacillus</taxon>
    </lineage>
</organism>
<dbReference type="PANTHER" id="PTHR43280">
    <property type="entry name" value="ARAC-FAMILY TRANSCRIPTIONAL REGULATOR"/>
    <property type="match status" value="1"/>
</dbReference>
<comment type="caution">
    <text evidence="6">The sequence shown here is derived from an EMBL/GenBank/DDBJ whole genome shotgun (WGS) entry which is preliminary data.</text>
</comment>
<dbReference type="Pfam" id="PF17853">
    <property type="entry name" value="GGDEF_2"/>
    <property type="match status" value="1"/>
</dbReference>
<keyword evidence="4" id="KW-1133">Transmembrane helix</keyword>
<dbReference type="EMBL" id="JACXIZ010000040">
    <property type="protein sequence ID" value="MBD2847520.1"/>
    <property type="molecule type" value="Genomic_DNA"/>
</dbReference>
<keyword evidence="1" id="KW-0805">Transcription regulation</keyword>
<keyword evidence="7" id="KW-1185">Reference proteome</keyword>
<dbReference type="Gene3D" id="1.10.10.60">
    <property type="entry name" value="Homeodomain-like"/>
    <property type="match status" value="2"/>
</dbReference>
<dbReference type="AlphaFoldDB" id="A0A927BXH0"/>
<accession>A0A927BXH0</accession>
<keyword evidence="2" id="KW-0238">DNA-binding</keyword>
<dbReference type="Proteomes" id="UP000621560">
    <property type="component" value="Unassembled WGS sequence"/>
</dbReference>